<reference evidence="5" key="1">
    <citation type="submission" date="2017-05" db="EMBL/GenBank/DDBJ databases">
        <authorList>
            <person name="Rodrigo-Torres L."/>
            <person name="Arahal R. D."/>
            <person name="Lucena T."/>
        </authorList>
    </citation>
    <scope>NUCLEOTIDE SEQUENCE [LARGE SCALE GENOMIC DNA]</scope>
    <source>
        <strain evidence="5">CECT 8868</strain>
    </source>
</reference>
<organism evidence="4 5">
    <name type="scientific">Octadecabacter ascidiaceicola</name>
    <dbReference type="NCBI Taxonomy" id="1655543"/>
    <lineage>
        <taxon>Bacteria</taxon>
        <taxon>Pseudomonadati</taxon>
        <taxon>Pseudomonadota</taxon>
        <taxon>Alphaproteobacteria</taxon>
        <taxon>Rhodobacterales</taxon>
        <taxon>Roseobacteraceae</taxon>
        <taxon>Octadecabacter</taxon>
    </lineage>
</organism>
<sequence>MKVALLQITSSDNPGENLTLVQGMIADAATQGATFICTPEVTNCVSMNRTHQSNVLREQDQDPTLEGLQSTAREHGIWLSIGSLALKGGAGGRFVNRSFLIDPNGEIFATYDKIHMFDVQVNETETYAESSGYAPGENAVLADIGDAKIGLTICYDLRFPHLHRTLAKAGADILLVPSAFSAVTGAAHWETLLRARAIETGCFVIAAAQTGTHSAKSGKSRVTYGHSLVVSPWGDVLADAGTNCGITLVDFDLNDVSKARKRIPSLSHDRDIIGP</sequence>
<dbReference type="GO" id="GO:0106008">
    <property type="term" value="F:2-oxoglutaramate amidase activity"/>
    <property type="evidence" value="ECO:0007669"/>
    <property type="project" value="UniProtKB-EC"/>
</dbReference>
<keyword evidence="5" id="KW-1185">Reference proteome</keyword>
<dbReference type="RefSeq" id="WP_093996862.1">
    <property type="nucleotide sequence ID" value="NZ_FXYD01000004.1"/>
</dbReference>
<dbReference type="PANTHER" id="PTHR23088:SF27">
    <property type="entry name" value="DEAMINATED GLUTATHIONE AMIDASE"/>
    <property type="match status" value="1"/>
</dbReference>
<dbReference type="EC" id="3.5.1.111" evidence="4"/>
<evidence type="ECO:0000256" key="1">
    <source>
        <dbReference type="ARBA" id="ARBA00010613"/>
    </source>
</evidence>
<dbReference type="PROSITE" id="PS01227">
    <property type="entry name" value="UPF0012"/>
    <property type="match status" value="1"/>
</dbReference>
<dbReference type="InterPro" id="IPR003010">
    <property type="entry name" value="C-N_Hydrolase"/>
</dbReference>
<evidence type="ECO:0000313" key="4">
    <source>
        <dbReference type="EMBL" id="SMX41306.1"/>
    </source>
</evidence>
<dbReference type="InterPro" id="IPR001110">
    <property type="entry name" value="UPF0012_CS"/>
</dbReference>
<dbReference type="SUPFAM" id="SSF56317">
    <property type="entry name" value="Carbon-nitrogen hydrolase"/>
    <property type="match status" value="1"/>
</dbReference>
<evidence type="ECO:0000256" key="2">
    <source>
        <dbReference type="ARBA" id="ARBA00022801"/>
    </source>
</evidence>
<feature type="domain" description="CN hydrolase" evidence="3">
    <location>
        <begin position="1"/>
        <end position="253"/>
    </location>
</feature>
<dbReference type="OrthoDB" id="9811121at2"/>
<dbReference type="PANTHER" id="PTHR23088">
    <property type="entry name" value="NITRILASE-RELATED"/>
    <property type="match status" value="1"/>
</dbReference>
<dbReference type="Gene3D" id="3.60.110.10">
    <property type="entry name" value="Carbon-nitrogen hydrolase"/>
    <property type="match status" value="1"/>
</dbReference>
<comment type="similarity">
    <text evidence="1">Belongs to the carbon-nitrogen hydrolase superfamily. NIT1/NIT2 family.</text>
</comment>
<dbReference type="EMBL" id="FXYD01000004">
    <property type="protein sequence ID" value="SMX41306.1"/>
    <property type="molecule type" value="Genomic_DNA"/>
</dbReference>
<evidence type="ECO:0000313" key="5">
    <source>
        <dbReference type="Proteomes" id="UP000203464"/>
    </source>
</evidence>
<dbReference type="AlphaFoldDB" id="A0A238KGX7"/>
<keyword evidence="2 4" id="KW-0378">Hydrolase</keyword>
<dbReference type="InterPro" id="IPR045254">
    <property type="entry name" value="Nit1/2_C-N_Hydrolase"/>
</dbReference>
<evidence type="ECO:0000259" key="3">
    <source>
        <dbReference type="PROSITE" id="PS50263"/>
    </source>
</evidence>
<dbReference type="CDD" id="cd07572">
    <property type="entry name" value="nit"/>
    <property type="match status" value="1"/>
</dbReference>
<name>A0A238KGX7_9RHOB</name>
<dbReference type="Proteomes" id="UP000203464">
    <property type="component" value="Unassembled WGS sequence"/>
</dbReference>
<dbReference type="PROSITE" id="PS50263">
    <property type="entry name" value="CN_HYDROLASE"/>
    <property type="match status" value="1"/>
</dbReference>
<dbReference type="InterPro" id="IPR036526">
    <property type="entry name" value="C-N_Hydrolase_sf"/>
</dbReference>
<gene>
    <name evidence="4" type="ORF">OCA8868_02470</name>
</gene>
<protein>
    <submittedName>
        <fullName evidence="4">2-oxoglutaramate amidase</fullName>
        <ecNumber evidence="4">3.5.1.111</ecNumber>
    </submittedName>
</protein>
<dbReference type="Pfam" id="PF00795">
    <property type="entry name" value="CN_hydrolase"/>
    <property type="match status" value="1"/>
</dbReference>
<accession>A0A238KGX7</accession>
<proteinExistence type="inferred from homology"/>